<proteinExistence type="predicted"/>
<organism evidence="2 3">
    <name type="scientific">Grus japonensis</name>
    <name type="common">Japanese crane</name>
    <name type="synonym">Red-crowned crane</name>
    <dbReference type="NCBI Taxonomy" id="30415"/>
    <lineage>
        <taxon>Eukaryota</taxon>
        <taxon>Metazoa</taxon>
        <taxon>Chordata</taxon>
        <taxon>Craniata</taxon>
        <taxon>Vertebrata</taxon>
        <taxon>Euteleostomi</taxon>
        <taxon>Archelosauria</taxon>
        <taxon>Archosauria</taxon>
        <taxon>Dinosauria</taxon>
        <taxon>Saurischia</taxon>
        <taxon>Theropoda</taxon>
        <taxon>Coelurosauria</taxon>
        <taxon>Aves</taxon>
        <taxon>Neognathae</taxon>
        <taxon>Neoaves</taxon>
        <taxon>Gruiformes</taxon>
        <taxon>Gruidae</taxon>
        <taxon>Grus</taxon>
    </lineage>
</organism>
<comment type="caution">
    <text evidence="2">The sequence shown here is derived from an EMBL/GenBank/DDBJ whole genome shotgun (WGS) entry which is preliminary data.</text>
</comment>
<sequence>MIDSMPACSKTNPLLAKAKPISDGGSASVITYLRREKTQETKQQHSQPQRGVRRCERNNFADTKVSEEGGGGGGPGAGAEIPLQPLVKTMVKQAVPLQPMEVNGGADIHLQPVQDPTPEQIDVPKEAVAPWEARAGAGSWQDLWTHGERSPCRSRFAGRTCDPVGDPMLEQSAPEGLHLMGETHTGAVHEEVCGGLSPVRGTPCWSKEKV</sequence>
<protein>
    <recommendedName>
        <fullName evidence="4">Protein pxr1-like</fullName>
    </recommendedName>
</protein>
<evidence type="ECO:0000313" key="2">
    <source>
        <dbReference type="EMBL" id="GAB0206975.1"/>
    </source>
</evidence>
<evidence type="ECO:0008006" key="4">
    <source>
        <dbReference type="Google" id="ProtNLM"/>
    </source>
</evidence>
<name>A0ABC9YA90_GRUJA</name>
<feature type="compositionally biased region" description="Basic and acidic residues" evidence="1">
    <location>
        <begin position="53"/>
        <end position="67"/>
    </location>
</feature>
<feature type="compositionally biased region" description="Gly residues" evidence="1">
    <location>
        <begin position="68"/>
        <end position="77"/>
    </location>
</feature>
<feature type="region of interest" description="Disordered" evidence="1">
    <location>
        <begin position="36"/>
        <end position="78"/>
    </location>
</feature>
<keyword evidence="3" id="KW-1185">Reference proteome</keyword>
<dbReference type="AlphaFoldDB" id="A0ABC9YA90"/>
<evidence type="ECO:0000313" key="3">
    <source>
        <dbReference type="Proteomes" id="UP001623348"/>
    </source>
</evidence>
<accession>A0ABC9YA90</accession>
<dbReference type="Proteomes" id="UP001623348">
    <property type="component" value="Unassembled WGS sequence"/>
</dbReference>
<dbReference type="EMBL" id="BAAFJT010000154">
    <property type="protein sequence ID" value="GAB0206975.1"/>
    <property type="molecule type" value="Genomic_DNA"/>
</dbReference>
<reference evidence="2 3" key="1">
    <citation type="submission" date="2024-06" db="EMBL/GenBank/DDBJ databases">
        <title>The draft genome of Grus japonensis, version 3.</title>
        <authorList>
            <person name="Nabeshima K."/>
            <person name="Suzuki S."/>
            <person name="Onuma M."/>
        </authorList>
    </citation>
    <scope>NUCLEOTIDE SEQUENCE [LARGE SCALE GENOMIC DNA]</scope>
    <source>
        <strain evidence="2 3">451A</strain>
    </source>
</reference>
<evidence type="ECO:0000256" key="1">
    <source>
        <dbReference type="SAM" id="MobiDB-lite"/>
    </source>
</evidence>
<gene>
    <name evidence="2" type="ORF">GRJ2_003163100</name>
</gene>